<proteinExistence type="predicted"/>
<sequence>MKKPYLKPEIEIKSFMAENIVTQSGISSDAYQALTDAGISVNNITTVDDILNFR</sequence>
<accession>A0A9D1H4H4</accession>
<evidence type="ECO:0000313" key="2">
    <source>
        <dbReference type="Proteomes" id="UP000824165"/>
    </source>
</evidence>
<gene>
    <name evidence="1" type="ORF">IAA60_08855</name>
</gene>
<reference evidence="1" key="2">
    <citation type="journal article" date="2021" name="PeerJ">
        <title>Extensive microbial diversity within the chicken gut microbiome revealed by metagenomics and culture.</title>
        <authorList>
            <person name="Gilroy R."/>
            <person name="Ravi A."/>
            <person name="Getino M."/>
            <person name="Pursley I."/>
            <person name="Horton D.L."/>
            <person name="Alikhan N.F."/>
            <person name="Baker D."/>
            <person name="Gharbi K."/>
            <person name="Hall N."/>
            <person name="Watson M."/>
            <person name="Adriaenssens E.M."/>
            <person name="Foster-Nyarko E."/>
            <person name="Jarju S."/>
            <person name="Secka A."/>
            <person name="Antonio M."/>
            <person name="Oren A."/>
            <person name="Chaudhuri R.R."/>
            <person name="La Ragione R."/>
            <person name="Hildebrand F."/>
            <person name="Pallen M.J."/>
        </authorList>
    </citation>
    <scope>NUCLEOTIDE SEQUENCE</scope>
    <source>
        <strain evidence="1">CHK181-108</strain>
    </source>
</reference>
<name>A0A9D1H4H4_9FIRM</name>
<organism evidence="1 2">
    <name type="scientific">Candidatus Ornithomonoglobus intestinigallinarum</name>
    <dbReference type="NCBI Taxonomy" id="2840894"/>
    <lineage>
        <taxon>Bacteria</taxon>
        <taxon>Bacillati</taxon>
        <taxon>Bacillota</taxon>
        <taxon>Clostridia</taxon>
        <taxon>Candidatus Ornithomonoglobus</taxon>
    </lineage>
</organism>
<dbReference type="Proteomes" id="UP000824165">
    <property type="component" value="Unassembled WGS sequence"/>
</dbReference>
<reference evidence="1" key="1">
    <citation type="submission" date="2020-10" db="EMBL/GenBank/DDBJ databases">
        <authorList>
            <person name="Gilroy R."/>
        </authorList>
    </citation>
    <scope>NUCLEOTIDE SEQUENCE</scope>
    <source>
        <strain evidence="1">CHK181-108</strain>
    </source>
</reference>
<dbReference type="AlphaFoldDB" id="A0A9D1H4H4"/>
<comment type="caution">
    <text evidence="1">The sequence shown here is derived from an EMBL/GenBank/DDBJ whole genome shotgun (WGS) entry which is preliminary data.</text>
</comment>
<dbReference type="EMBL" id="DVLU01000095">
    <property type="protein sequence ID" value="HIT85991.1"/>
    <property type="molecule type" value="Genomic_DNA"/>
</dbReference>
<protein>
    <submittedName>
        <fullName evidence="1">Uncharacterized protein</fullName>
    </submittedName>
</protein>
<evidence type="ECO:0000313" key="1">
    <source>
        <dbReference type="EMBL" id="HIT85991.1"/>
    </source>
</evidence>